<reference evidence="3" key="1">
    <citation type="submission" date="2016-11" db="EMBL/GenBank/DDBJ databases">
        <authorList>
            <person name="Varghese N."/>
            <person name="Submissions S."/>
        </authorList>
    </citation>
    <scope>NUCLEOTIDE SEQUENCE [LARGE SCALE GENOMIC DNA]</scope>
    <source>
        <strain evidence="3">DSM 26134</strain>
    </source>
</reference>
<proteinExistence type="predicted"/>
<organism evidence="2 3">
    <name type="scientific">Reichenbachiella agariperforans</name>
    <dbReference type="NCBI Taxonomy" id="156994"/>
    <lineage>
        <taxon>Bacteria</taxon>
        <taxon>Pseudomonadati</taxon>
        <taxon>Bacteroidota</taxon>
        <taxon>Cytophagia</taxon>
        <taxon>Cytophagales</taxon>
        <taxon>Reichenbachiellaceae</taxon>
        <taxon>Reichenbachiella</taxon>
    </lineage>
</organism>
<feature type="compositionally biased region" description="Basic and acidic residues" evidence="1">
    <location>
        <begin position="215"/>
        <end position="229"/>
    </location>
</feature>
<evidence type="ECO:0000313" key="2">
    <source>
        <dbReference type="EMBL" id="SHK16545.1"/>
    </source>
</evidence>
<feature type="compositionally biased region" description="Acidic residues" evidence="1">
    <location>
        <begin position="137"/>
        <end position="151"/>
    </location>
</feature>
<feature type="compositionally biased region" description="Basic and acidic residues" evidence="1">
    <location>
        <begin position="266"/>
        <end position="279"/>
    </location>
</feature>
<gene>
    <name evidence="2" type="ORF">SAMN04488028_103216</name>
</gene>
<dbReference type="EMBL" id="FRAA01000003">
    <property type="protein sequence ID" value="SHK16545.1"/>
    <property type="molecule type" value="Genomic_DNA"/>
</dbReference>
<protein>
    <recommendedName>
        <fullName evidence="4">Translation initiation factor IF-2, N-terminal region</fullName>
    </recommendedName>
</protein>
<dbReference type="RefSeq" id="WP_073122228.1">
    <property type="nucleotide sequence ID" value="NZ_FRAA01000003.1"/>
</dbReference>
<keyword evidence="3" id="KW-1185">Reference proteome</keyword>
<feature type="compositionally biased region" description="Acidic residues" evidence="1">
    <location>
        <begin position="94"/>
        <end position="120"/>
    </location>
</feature>
<dbReference type="AlphaFoldDB" id="A0A1M6Q8T4"/>
<evidence type="ECO:0008006" key="4">
    <source>
        <dbReference type="Google" id="ProtNLM"/>
    </source>
</evidence>
<dbReference type="STRING" id="156994.SAMN04488028_103216"/>
<dbReference type="Proteomes" id="UP000184474">
    <property type="component" value="Unassembled WGS sequence"/>
</dbReference>
<evidence type="ECO:0000313" key="3">
    <source>
        <dbReference type="Proteomes" id="UP000184474"/>
    </source>
</evidence>
<evidence type="ECO:0000256" key="1">
    <source>
        <dbReference type="SAM" id="MobiDB-lite"/>
    </source>
</evidence>
<name>A0A1M6Q8T4_REIAG</name>
<sequence>MRLSSLARKIKITPNQLADFLSERSIDTPQGTNSKLTDETIELVHEAFDYQEPEEAPITEEEPVLEESPVDTTETIILEEAVAPETDSSTVNEVEMELEDEILPTETVLEAEEIPDEMDESTTTADVEEVQAKEAIDEPDTQPEEAIDPITEESVSAEPEPEYQPIEAEDGTLIEARAELLALDKSVKIIKAPKAQTLQGLTIKGKIDLPQPKTPEQKAQEKKEKESKPLDPNAIVYTSGPKRERTQKHNPRRNKKSQKPNPVNKVEAERRRKEKEEQRKKARQLQQEKEAKKQYYQSQVKTSPTNTPAKKKAKIKKHKPEKVEGNALQKFWKWLNT</sequence>
<accession>A0A1M6Q8T4</accession>
<feature type="compositionally biased region" description="Basic residues" evidence="1">
    <location>
        <begin position="309"/>
        <end position="320"/>
    </location>
</feature>
<feature type="region of interest" description="Disordered" evidence="1">
    <location>
        <begin position="191"/>
        <end position="324"/>
    </location>
</feature>
<feature type="compositionally biased region" description="Acidic residues" evidence="1">
    <location>
        <begin position="50"/>
        <end position="69"/>
    </location>
</feature>
<feature type="region of interest" description="Disordered" evidence="1">
    <location>
        <begin position="50"/>
        <end position="171"/>
    </location>
</feature>
<feature type="compositionally biased region" description="Basic residues" evidence="1">
    <location>
        <begin position="245"/>
        <end position="258"/>
    </location>
</feature>